<comment type="caution">
    <text evidence="2">The sequence shown here is derived from an EMBL/GenBank/DDBJ whole genome shotgun (WGS) entry which is preliminary data.</text>
</comment>
<evidence type="ECO:0000256" key="1">
    <source>
        <dbReference type="SAM" id="Phobius"/>
    </source>
</evidence>
<proteinExistence type="predicted"/>
<keyword evidence="1" id="KW-0472">Membrane</keyword>
<keyword evidence="1" id="KW-0812">Transmembrane</keyword>
<gene>
    <name evidence="2" type="ORF">KVV02_002799</name>
</gene>
<reference evidence="2" key="1">
    <citation type="submission" date="2021-07" db="EMBL/GenBank/DDBJ databases">
        <title>Draft genome of Mortierella alpina, strain LL118, isolated from an aspen leaf litter sample.</title>
        <authorList>
            <person name="Yang S."/>
            <person name="Vinatzer B.A."/>
        </authorList>
    </citation>
    <scope>NUCLEOTIDE SEQUENCE</scope>
    <source>
        <strain evidence="2">LL118</strain>
    </source>
</reference>
<accession>A0A9P8ABD1</accession>
<sequence>MTPIVLTRLPGVVVCTARAQNPLASIGSLGRAFSHLRQQQQWKSVPAPFQGALKTAATAFRGQSSRGIFTKGTSHPSLMPLHTRMAARSAIQQQLRTYASHQTSPKRRRPFRFLFKVMAVSAALVAAPAVLIFGAPVVSLIFVPIAVGGLVGGIFLLTGGLLVLVLPIVTIGGAITLGAIFMPAMSVVGDLNKILKRASDQTTDGHTRALTALGTEWEIQPANAGEEWFRWTFPANNLALDKVSVRMAVFDPQDMSGRKQNAFRFLDKVSEGDQDKDGEHSVIKKSGRFEVRNNSSTFSVQNMSVRRERDHLLIEMEDDGAKLLDQKWGRHYLELAQIVDKAASELEAEQLGLQLGDQVVLVKKDRNSFWSKFSPYGNLNVRVPFSRIWVHDVVDE</sequence>
<protein>
    <submittedName>
        <fullName evidence="2">Uncharacterized protein</fullName>
    </submittedName>
</protein>
<organism evidence="2 3">
    <name type="scientific">Mortierella alpina</name>
    <name type="common">Oleaginous fungus</name>
    <name type="synonym">Mortierella renispora</name>
    <dbReference type="NCBI Taxonomy" id="64518"/>
    <lineage>
        <taxon>Eukaryota</taxon>
        <taxon>Fungi</taxon>
        <taxon>Fungi incertae sedis</taxon>
        <taxon>Mucoromycota</taxon>
        <taxon>Mortierellomycotina</taxon>
        <taxon>Mortierellomycetes</taxon>
        <taxon>Mortierellales</taxon>
        <taxon>Mortierellaceae</taxon>
        <taxon>Mortierella</taxon>
    </lineage>
</organism>
<dbReference type="AlphaFoldDB" id="A0A9P8ABD1"/>
<dbReference type="Proteomes" id="UP000717515">
    <property type="component" value="Unassembled WGS sequence"/>
</dbReference>
<feature type="transmembrane region" description="Helical" evidence="1">
    <location>
        <begin position="164"/>
        <end position="185"/>
    </location>
</feature>
<dbReference type="EMBL" id="JAIFTL010000026">
    <property type="protein sequence ID" value="KAG9326111.1"/>
    <property type="molecule type" value="Genomic_DNA"/>
</dbReference>
<name>A0A9P8ABD1_MORAP</name>
<evidence type="ECO:0000313" key="3">
    <source>
        <dbReference type="Proteomes" id="UP000717515"/>
    </source>
</evidence>
<feature type="transmembrane region" description="Helical" evidence="1">
    <location>
        <begin position="113"/>
        <end position="133"/>
    </location>
</feature>
<evidence type="ECO:0000313" key="2">
    <source>
        <dbReference type="EMBL" id="KAG9326111.1"/>
    </source>
</evidence>
<feature type="transmembrane region" description="Helical" evidence="1">
    <location>
        <begin position="139"/>
        <end position="157"/>
    </location>
</feature>
<keyword evidence="1" id="KW-1133">Transmembrane helix</keyword>